<comment type="caution">
    <text evidence="2">The sequence shown here is derived from an EMBL/GenBank/DDBJ whole genome shotgun (WGS) entry which is preliminary data.</text>
</comment>
<dbReference type="CDD" id="cd02440">
    <property type="entry name" value="AdoMet_MTases"/>
    <property type="match status" value="1"/>
</dbReference>
<dbReference type="GO" id="GO:0008757">
    <property type="term" value="F:S-adenosylmethionine-dependent methyltransferase activity"/>
    <property type="evidence" value="ECO:0007669"/>
    <property type="project" value="InterPro"/>
</dbReference>
<keyword evidence="2" id="KW-0808">Transferase</keyword>
<sequence>MDLFGEALKDYQKGRYTEDLITFTSLEQEDILPLPHLFRSYENMPFLEQQALKLCRGKVLDVGCGAGSHSLYLQERGFSVTALDVSEGAVQVCRLRGVKNVVHGSIQEYSGTKFDTILLLMNGIGVAEKIQSLGSFLEHLKTLLQPGGQILTDSTDILYVFEEEDGSFRIPAMEDYYGELIFTVEYKGQKSKPFPWFYIDFTLLKDIAENQGFKCELICSGDHFDYLACLTINTY</sequence>
<protein>
    <submittedName>
        <fullName evidence="2">Class I SAM-dependent methyltransferase</fullName>
    </submittedName>
</protein>
<dbReference type="Gene3D" id="3.40.50.150">
    <property type="entry name" value="Vaccinia Virus protein VP39"/>
    <property type="match status" value="1"/>
</dbReference>
<dbReference type="AlphaFoldDB" id="A0AAE3SPF4"/>
<feature type="domain" description="Methyltransferase type 11" evidence="1">
    <location>
        <begin position="60"/>
        <end position="151"/>
    </location>
</feature>
<evidence type="ECO:0000259" key="1">
    <source>
        <dbReference type="Pfam" id="PF08241"/>
    </source>
</evidence>
<dbReference type="Proteomes" id="UP001207116">
    <property type="component" value="Unassembled WGS sequence"/>
</dbReference>
<evidence type="ECO:0000313" key="2">
    <source>
        <dbReference type="EMBL" id="MCX2720629.1"/>
    </source>
</evidence>
<dbReference type="InterPro" id="IPR013216">
    <property type="entry name" value="Methyltransf_11"/>
</dbReference>
<accession>A0AAE3SPF4</accession>
<dbReference type="EMBL" id="JAPFQP010000004">
    <property type="protein sequence ID" value="MCX2720629.1"/>
    <property type="molecule type" value="Genomic_DNA"/>
</dbReference>
<organism evidence="2 3">
    <name type="scientific">Lentiprolixibacter aurantiacus</name>
    <dbReference type="NCBI Taxonomy" id="2993939"/>
    <lineage>
        <taxon>Bacteria</taxon>
        <taxon>Pseudomonadati</taxon>
        <taxon>Bacteroidota</taxon>
        <taxon>Flavobacteriia</taxon>
        <taxon>Flavobacteriales</taxon>
        <taxon>Flavobacteriaceae</taxon>
        <taxon>Lentiprolixibacter</taxon>
    </lineage>
</organism>
<gene>
    <name evidence="2" type="ORF">OO016_13530</name>
</gene>
<evidence type="ECO:0000313" key="3">
    <source>
        <dbReference type="Proteomes" id="UP001207116"/>
    </source>
</evidence>
<proteinExistence type="predicted"/>
<dbReference type="SUPFAM" id="SSF53335">
    <property type="entry name" value="S-adenosyl-L-methionine-dependent methyltransferases"/>
    <property type="match status" value="1"/>
</dbReference>
<keyword evidence="3" id="KW-1185">Reference proteome</keyword>
<dbReference type="InterPro" id="IPR029063">
    <property type="entry name" value="SAM-dependent_MTases_sf"/>
</dbReference>
<dbReference type="Pfam" id="PF08241">
    <property type="entry name" value="Methyltransf_11"/>
    <property type="match status" value="1"/>
</dbReference>
<name>A0AAE3SPF4_9FLAO</name>
<dbReference type="GO" id="GO:0032259">
    <property type="term" value="P:methylation"/>
    <property type="evidence" value="ECO:0007669"/>
    <property type="project" value="UniProtKB-KW"/>
</dbReference>
<keyword evidence="2" id="KW-0489">Methyltransferase</keyword>
<dbReference type="RefSeq" id="WP_266015076.1">
    <property type="nucleotide sequence ID" value="NZ_JAPFQP010000004.1"/>
</dbReference>
<reference evidence="2" key="1">
    <citation type="submission" date="2022-11" db="EMBL/GenBank/DDBJ databases">
        <title>The characterization of three novel Bacteroidetes species and genomic analysis of their roles in tidal elemental geochemical cycles.</title>
        <authorList>
            <person name="Ma K.-J."/>
        </authorList>
    </citation>
    <scope>NUCLEOTIDE SEQUENCE</scope>
    <source>
        <strain evidence="2">M415</strain>
    </source>
</reference>